<dbReference type="EMBL" id="FBVY01000048">
    <property type="protein sequence ID" value="CUX03646.1"/>
    <property type="molecule type" value="Genomic_DNA"/>
</dbReference>
<keyword evidence="2" id="KW-1185">Reference proteome</keyword>
<comment type="caution">
    <text evidence="1">The sequence shown here is derived from an EMBL/GenBank/DDBJ whole genome shotgun (WGS) entry which is preliminary data.</text>
</comment>
<dbReference type="Proteomes" id="UP000191933">
    <property type="component" value="Unassembled WGS sequence"/>
</dbReference>
<name>A0A9W5B805_9HYPH</name>
<protein>
    <submittedName>
        <fullName evidence="1">Uncharacterized protein</fullName>
    </submittedName>
</protein>
<evidence type="ECO:0000313" key="2">
    <source>
        <dbReference type="Proteomes" id="UP000191933"/>
    </source>
</evidence>
<reference evidence="1 2" key="1">
    <citation type="submission" date="2016-01" db="EMBL/GenBank/DDBJ databases">
        <authorList>
            <person name="Regsiter A."/>
            <person name="william w."/>
        </authorList>
    </citation>
    <scope>NUCLEOTIDE SEQUENCE [LARGE SCALE GENOMIC DNA]</scope>
    <source>
        <strain evidence="1 2">CFBP 5494</strain>
    </source>
</reference>
<proteinExistence type="predicted"/>
<sequence>MPERSNGYQVPSYPKTLIDRILWNFTMGDVDERLRVVEARAASFTELEERGIQASLDYIQVNVAPQIATLQTKITLAQEQIDQIIVGGKAPDTLKFGGQLPAYYATTEGLESLQASLSEYMRNDLLNQPEGVAPLGVDGKVPLANLPALTTTATVGAAIAGANGLATPDDSDTFAGVKSGTSTMFRTTWGNIKAALTALFDGRYLRLIGGVVNGSLTIQPSANAAMLEMRAAANGACLIDFSPNGYGGDFNWRMIAQPNNAEFDFLRNGVHLFRVNSDGNLWTAYLGWLSDRFADRGARVQREGGIWEFGSIDPNYNARTTDAPAPYVLVGLRSSNGTNVINMRAELLRNN</sequence>
<dbReference type="AlphaFoldDB" id="A0A9W5B805"/>
<evidence type="ECO:0000313" key="1">
    <source>
        <dbReference type="EMBL" id="CUX03646.1"/>
    </source>
</evidence>
<gene>
    <name evidence="1" type="ORF">AGR2A_pb20015</name>
</gene>
<accession>A0A9W5B805</accession>
<organism evidence="1 2">
    <name type="scientific">Agrobacterium genomosp. 2 str. CFBP 5494</name>
    <dbReference type="NCBI Taxonomy" id="1183436"/>
    <lineage>
        <taxon>Bacteria</taxon>
        <taxon>Pseudomonadati</taxon>
        <taxon>Pseudomonadota</taxon>
        <taxon>Alphaproteobacteria</taxon>
        <taxon>Hyphomicrobiales</taxon>
        <taxon>Rhizobiaceae</taxon>
        <taxon>Rhizobium/Agrobacterium group</taxon>
        <taxon>Agrobacterium</taxon>
        <taxon>Agrobacterium tumefaciens complex</taxon>
    </lineage>
</organism>